<dbReference type="PROSITE" id="PS50925">
    <property type="entry name" value="BLUF"/>
    <property type="match status" value="1"/>
</dbReference>
<protein>
    <recommendedName>
        <fullName evidence="1">BLUF domain-containing protein</fullName>
    </recommendedName>
</protein>
<reference evidence="2 3" key="1">
    <citation type="submission" date="2023-07" db="EMBL/GenBank/DDBJ databases">
        <title>Functional and genomic diversity of the sorghum phyllosphere microbiome.</title>
        <authorList>
            <person name="Shade A."/>
        </authorList>
    </citation>
    <scope>NUCLEOTIDE SEQUENCE [LARGE SCALE GENOMIC DNA]</scope>
    <source>
        <strain evidence="2 3">SORGH_AS_0887</strain>
    </source>
</reference>
<dbReference type="SMART" id="SM01034">
    <property type="entry name" value="BLUF"/>
    <property type="match status" value="1"/>
</dbReference>
<dbReference type="Gene3D" id="3.30.70.100">
    <property type="match status" value="1"/>
</dbReference>
<gene>
    <name evidence="2" type="ORF">QE380_003522</name>
</gene>
<dbReference type="EMBL" id="JAUTBK010000002">
    <property type="protein sequence ID" value="MDQ1210599.1"/>
    <property type="molecule type" value="Genomic_DNA"/>
</dbReference>
<dbReference type="InterPro" id="IPR036046">
    <property type="entry name" value="Acylphosphatase-like_dom_sf"/>
</dbReference>
<dbReference type="InterPro" id="IPR007024">
    <property type="entry name" value="BLUF_domain"/>
</dbReference>
<dbReference type="RefSeq" id="WP_004927624.1">
    <property type="nucleotide sequence ID" value="NZ_BCMA01000001.1"/>
</dbReference>
<evidence type="ECO:0000259" key="1">
    <source>
        <dbReference type="PROSITE" id="PS50925"/>
    </source>
</evidence>
<feature type="domain" description="BLUF" evidence="1">
    <location>
        <begin position="3"/>
        <end position="97"/>
    </location>
</feature>
<dbReference type="Pfam" id="PF04940">
    <property type="entry name" value="BLUF"/>
    <property type="match status" value="1"/>
</dbReference>
<name>A0ABU0V1B9_ACIBI</name>
<dbReference type="Proteomes" id="UP001233360">
    <property type="component" value="Unassembled WGS sequence"/>
</dbReference>
<comment type="caution">
    <text evidence="2">The sequence shown here is derived from an EMBL/GenBank/DDBJ whole genome shotgun (WGS) entry which is preliminary data.</text>
</comment>
<proteinExistence type="predicted"/>
<dbReference type="GeneID" id="45234468"/>
<evidence type="ECO:0000313" key="3">
    <source>
        <dbReference type="Proteomes" id="UP001233360"/>
    </source>
</evidence>
<sequence>MSLIGLMYASKTNSEHSQIKQDLMDILTEAINFNSLNDITGVLYYGNGYFLQYLEGEKHQVESLFHHMILKDQRHHNCEIIFSKPSENRSFERWSMKFAPINMKIKDFFKQHHVDEFNPYLLTTDSIPAFIKLLADQPNLKVNEYQNSNQQADMH</sequence>
<dbReference type="SUPFAM" id="SSF54975">
    <property type="entry name" value="Acylphosphatase/BLUF domain-like"/>
    <property type="match status" value="1"/>
</dbReference>
<evidence type="ECO:0000313" key="2">
    <source>
        <dbReference type="EMBL" id="MDQ1210599.1"/>
    </source>
</evidence>
<accession>A0ABU0V1B9</accession>
<organism evidence="2 3">
    <name type="scientific">Acinetobacter baylyi</name>
    <dbReference type="NCBI Taxonomy" id="202950"/>
    <lineage>
        <taxon>Bacteria</taxon>
        <taxon>Pseudomonadati</taxon>
        <taxon>Pseudomonadota</taxon>
        <taxon>Gammaproteobacteria</taxon>
        <taxon>Moraxellales</taxon>
        <taxon>Moraxellaceae</taxon>
        <taxon>Acinetobacter</taxon>
    </lineage>
</organism>
<keyword evidence="3" id="KW-1185">Reference proteome</keyword>